<evidence type="ECO:0000313" key="4">
    <source>
        <dbReference type="Proteomes" id="UP000604046"/>
    </source>
</evidence>
<dbReference type="Proteomes" id="UP000604046">
    <property type="component" value="Unassembled WGS sequence"/>
</dbReference>
<reference evidence="3" key="1">
    <citation type="submission" date="2021-02" db="EMBL/GenBank/DDBJ databases">
        <authorList>
            <person name="Dougan E. K."/>
            <person name="Rhodes N."/>
            <person name="Thang M."/>
            <person name="Chan C."/>
        </authorList>
    </citation>
    <scope>NUCLEOTIDE SEQUENCE</scope>
</reference>
<dbReference type="PROSITE" id="PS50297">
    <property type="entry name" value="ANK_REP_REGION"/>
    <property type="match status" value="1"/>
</dbReference>
<name>A0A812QLG3_9DINO</name>
<dbReference type="SUPFAM" id="SSF48403">
    <property type="entry name" value="Ankyrin repeat"/>
    <property type="match status" value="1"/>
</dbReference>
<evidence type="ECO:0000256" key="2">
    <source>
        <dbReference type="SAM" id="MobiDB-lite"/>
    </source>
</evidence>
<sequence length="317" mass="34855">MMISQTRDGHFGPDVLTSDASGEELPLDALATEERRLSVRELKARLEPSCGHPRFRQRLLLLRGWATSSLSGFLDDGEILHGEIELTLICQPFAETSEQQIAALVAAAARGFLDQAEELLSRPQDPNLLSVDNVNSEAKTPLGMAVRSGHVGVVRLLLEAHADPNQGFGEQEESGWLHETPLSAAVCRNDLATVRALLAARADTNQEFDMSGMEKTALGEACRSGLDDVVRELLAARANPRQCHYNWPHFDSPLMVAVRVGQLSIVRRLLEARATCHMDGLWRNSPVRVALSMGHFEIANMMGYVFDHVFTPNSSNP</sequence>
<gene>
    <name evidence="3" type="primary">Ankrd17</name>
    <name evidence="3" type="ORF">SNAT2548_LOCUS21412</name>
</gene>
<keyword evidence="1" id="KW-0040">ANK repeat</keyword>
<dbReference type="PANTHER" id="PTHR46224:SF64">
    <property type="entry name" value="IQ MOTIF AND ANKYRIN REPEAT DOMAIN-CONTAINING PROTEIN 1"/>
    <property type="match status" value="1"/>
</dbReference>
<dbReference type="OrthoDB" id="9995210at2759"/>
<dbReference type="InterPro" id="IPR051616">
    <property type="entry name" value="Cul2-RING_E3_ligase_SR"/>
</dbReference>
<dbReference type="PROSITE" id="PS50088">
    <property type="entry name" value="ANK_REPEAT"/>
    <property type="match status" value="1"/>
</dbReference>
<proteinExistence type="predicted"/>
<keyword evidence="4" id="KW-1185">Reference proteome</keyword>
<dbReference type="InterPro" id="IPR002110">
    <property type="entry name" value="Ankyrin_rpt"/>
</dbReference>
<dbReference type="InterPro" id="IPR036770">
    <property type="entry name" value="Ankyrin_rpt-contain_sf"/>
</dbReference>
<dbReference type="PANTHER" id="PTHR46224">
    <property type="entry name" value="ANKYRIN REPEAT FAMILY PROTEIN"/>
    <property type="match status" value="1"/>
</dbReference>
<feature type="region of interest" description="Disordered" evidence="2">
    <location>
        <begin position="1"/>
        <end position="23"/>
    </location>
</feature>
<evidence type="ECO:0000256" key="1">
    <source>
        <dbReference type="PROSITE-ProRule" id="PRU00023"/>
    </source>
</evidence>
<dbReference type="EMBL" id="CAJNDS010002251">
    <property type="protein sequence ID" value="CAE7392886.1"/>
    <property type="molecule type" value="Genomic_DNA"/>
</dbReference>
<feature type="repeat" description="ANK" evidence="1">
    <location>
        <begin position="137"/>
        <end position="165"/>
    </location>
</feature>
<dbReference type="AlphaFoldDB" id="A0A812QLG3"/>
<accession>A0A812QLG3</accession>
<protein>
    <submittedName>
        <fullName evidence="3">Ankrd17 protein</fullName>
    </submittedName>
</protein>
<dbReference type="Gene3D" id="1.25.40.20">
    <property type="entry name" value="Ankyrin repeat-containing domain"/>
    <property type="match status" value="1"/>
</dbReference>
<organism evidence="3 4">
    <name type="scientific">Symbiodinium natans</name>
    <dbReference type="NCBI Taxonomy" id="878477"/>
    <lineage>
        <taxon>Eukaryota</taxon>
        <taxon>Sar</taxon>
        <taxon>Alveolata</taxon>
        <taxon>Dinophyceae</taxon>
        <taxon>Suessiales</taxon>
        <taxon>Symbiodiniaceae</taxon>
        <taxon>Symbiodinium</taxon>
    </lineage>
</organism>
<comment type="caution">
    <text evidence="3">The sequence shown here is derived from an EMBL/GenBank/DDBJ whole genome shotgun (WGS) entry which is preliminary data.</text>
</comment>
<dbReference type="Pfam" id="PF12796">
    <property type="entry name" value="Ank_2"/>
    <property type="match status" value="2"/>
</dbReference>
<evidence type="ECO:0000313" key="3">
    <source>
        <dbReference type="EMBL" id="CAE7392886.1"/>
    </source>
</evidence>
<dbReference type="SMART" id="SM00248">
    <property type="entry name" value="ANK"/>
    <property type="match status" value="5"/>
</dbReference>
<dbReference type="Pfam" id="PF00023">
    <property type="entry name" value="Ank"/>
    <property type="match status" value="1"/>
</dbReference>